<dbReference type="AlphaFoldDB" id="A0A7W6FPW8"/>
<keyword evidence="2" id="KW-1185">Reference proteome</keyword>
<name>A0A7W6FPW8_9SPHN</name>
<protein>
    <submittedName>
        <fullName evidence="1">Uncharacterized protein</fullName>
    </submittedName>
</protein>
<comment type="caution">
    <text evidence="1">The sequence shown here is derived from an EMBL/GenBank/DDBJ whole genome shotgun (WGS) entry which is preliminary data.</text>
</comment>
<dbReference type="EMBL" id="JACIDT010000005">
    <property type="protein sequence ID" value="MBB3926052.1"/>
    <property type="molecule type" value="Genomic_DNA"/>
</dbReference>
<accession>A0A7W6FPW8</accession>
<proteinExistence type="predicted"/>
<dbReference type="Proteomes" id="UP000571950">
    <property type="component" value="Unassembled WGS sequence"/>
</dbReference>
<organism evidence="1 2">
    <name type="scientific">Sphingobium jiangsuense</name>
    <dbReference type="NCBI Taxonomy" id="870476"/>
    <lineage>
        <taxon>Bacteria</taxon>
        <taxon>Pseudomonadati</taxon>
        <taxon>Pseudomonadota</taxon>
        <taxon>Alphaproteobacteria</taxon>
        <taxon>Sphingomonadales</taxon>
        <taxon>Sphingomonadaceae</taxon>
        <taxon>Sphingobium</taxon>
    </lineage>
</organism>
<evidence type="ECO:0000313" key="1">
    <source>
        <dbReference type="EMBL" id="MBB3926052.1"/>
    </source>
</evidence>
<sequence length="50" mass="5942">MVACTAAVRTERLMYLDDPWTPAARFIDWQTMPLFARRWRGAQSIPKFLR</sequence>
<reference evidence="1 2" key="1">
    <citation type="submission" date="2020-08" db="EMBL/GenBank/DDBJ databases">
        <title>Genomic Encyclopedia of Type Strains, Phase IV (KMG-IV): sequencing the most valuable type-strain genomes for metagenomic binning, comparative biology and taxonomic classification.</title>
        <authorList>
            <person name="Goeker M."/>
        </authorList>
    </citation>
    <scope>NUCLEOTIDE SEQUENCE [LARGE SCALE GENOMIC DNA]</scope>
    <source>
        <strain evidence="1 2">DSM 26189</strain>
    </source>
</reference>
<gene>
    <name evidence="1" type="ORF">GGR43_001767</name>
</gene>
<evidence type="ECO:0000313" key="2">
    <source>
        <dbReference type="Proteomes" id="UP000571950"/>
    </source>
</evidence>